<sequence>MKDLLILQSSLMTVATLTCFWLACYLCFSKKSRDLFSASLQAYESHISRNSDLFHAPNSCSWNNHKHLSLLEHNNIKGDLTHSQHDEIILEDWLKKKPSDEDNLKSHQVYSCSGPRPPDSELSHNCSINASDFTNRIQHQLSTYVDLETSTQV</sequence>
<evidence type="ECO:0000256" key="2">
    <source>
        <dbReference type="SAM" id="Phobius"/>
    </source>
</evidence>
<keyword evidence="2" id="KW-1133">Transmembrane helix</keyword>
<comment type="caution">
    <text evidence="3">The sequence shown here is derived from an EMBL/GenBank/DDBJ whole genome shotgun (WGS) entry which is preliminary data.</text>
</comment>
<dbReference type="Proteomes" id="UP001626550">
    <property type="component" value="Unassembled WGS sequence"/>
</dbReference>
<evidence type="ECO:0000313" key="4">
    <source>
        <dbReference type="Proteomes" id="UP001626550"/>
    </source>
</evidence>
<gene>
    <name evidence="3" type="ORF">Ciccas_010112</name>
</gene>
<organism evidence="3 4">
    <name type="scientific">Cichlidogyrus casuarinus</name>
    <dbReference type="NCBI Taxonomy" id="1844966"/>
    <lineage>
        <taxon>Eukaryota</taxon>
        <taxon>Metazoa</taxon>
        <taxon>Spiralia</taxon>
        <taxon>Lophotrochozoa</taxon>
        <taxon>Platyhelminthes</taxon>
        <taxon>Monogenea</taxon>
        <taxon>Monopisthocotylea</taxon>
        <taxon>Dactylogyridea</taxon>
        <taxon>Ancyrocephalidae</taxon>
        <taxon>Cichlidogyrus</taxon>
    </lineage>
</organism>
<protein>
    <submittedName>
        <fullName evidence="3">Uncharacterized protein</fullName>
    </submittedName>
</protein>
<evidence type="ECO:0000313" key="3">
    <source>
        <dbReference type="EMBL" id="KAL3311308.1"/>
    </source>
</evidence>
<feature type="region of interest" description="Disordered" evidence="1">
    <location>
        <begin position="99"/>
        <end position="121"/>
    </location>
</feature>
<dbReference type="EMBL" id="JBJKFK010002298">
    <property type="protein sequence ID" value="KAL3311308.1"/>
    <property type="molecule type" value="Genomic_DNA"/>
</dbReference>
<evidence type="ECO:0000256" key="1">
    <source>
        <dbReference type="SAM" id="MobiDB-lite"/>
    </source>
</evidence>
<proteinExistence type="predicted"/>
<keyword evidence="2" id="KW-0812">Transmembrane</keyword>
<accession>A0ABD2PW39</accession>
<dbReference type="AlphaFoldDB" id="A0ABD2PW39"/>
<dbReference type="PROSITE" id="PS51257">
    <property type="entry name" value="PROKAR_LIPOPROTEIN"/>
    <property type="match status" value="1"/>
</dbReference>
<feature type="transmembrane region" description="Helical" evidence="2">
    <location>
        <begin position="6"/>
        <end position="28"/>
    </location>
</feature>
<keyword evidence="4" id="KW-1185">Reference proteome</keyword>
<name>A0ABD2PW39_9PLAT</name>
<keyword evidence="2" id="KW-0472">Membrane</keyword>
<reference evidence="3 4" key="1">
    <citation type="submission" date="2024-11" db="EMBL/GenBank/DDBJ databases">
        <title>Adaptive evolution of stress response genes in parasites aligns with host niche diversity.</title>
        <authorList>
            <person name="Hahn C."/>
            <person name="Resl P."/>
        </authorList>
    </citation>
    <scope>NUCLEOTIDE SEQUENCE [LARGE SCALE GENOMIC DNA]</scope>
    <source>
        <strain evidence="3">EGGRZ-B1_66</strain>
        <tissue evidence="3">Body</tissue>
    </source>
</reference>